<dbReference type="SUPFAM" id="SSF53720">
    <property type="entry name" value="ALDH-like"/>
    <property type="match status" value="1"/>
</dbReference>
<feature type="compositionally biased region" description="Polar residues" evidence="6">
    <location>
        <begin position="19"/>
        <end position="28"/>
    </location>
</feature>
<dbReference type="InterPro" id="IPR016162">
    <property type="entry name" value="Ald_DH_N"/>
</dbReference>
<keyword evidence="3 5" id="KW-0560">Oxidoreductase</keyword>
<dbReference type="InterPro" id="IPR016161">
    <property type="entry name" value="Ald_DH/histidinol_DH"/>
</dbReference>
<evidence type="ECO:0000256" key="5">
    <source>
        <dbReference type="RuleBase" id="RU003345"/>
    </source>
</evidence>
<organism evidence="8 9">
    <name type="scientific">Natronorubrum sediminis</name>
    <dbReference type="NCBI Taxonomy" id="640943"/>
    <lineage>
        <taxon>Archaea</taxon>
        <taxon>Methanobacteriati</taxon>
        <taxon>Methanobacteriota</taxon>
        <taxon>Stenosarchaea group</taxon>
        <taxon>Halobacteria</taxon>
        <taxon>Halobacteriales</taxon>
        <taxon>Natrialbaceae</taxon>
        <taxon>Natronorubrum</taxon>
    </lineage>
</organism>
<dbReference type="Proteomes" id="UP000199112">
    <property type="component" value="Unassembled WGS sequence"/>
</dbReference>
<evidence type="ECO:0000256" key="3">
    <source>
        <dbReference type="ARBA" id="ARBA00023002"/>
    </source>
</evidence>
<comment type="similarity">
    <text evidence="1 5">Belongs to the aldehyde dehydrogenase family.</text>
</comment>
<gene>
    <name evidence="8" type="ORF">SAMN04487967_1401</name>
</gene>
<dbReference type="GO" id="GO:0016620">
    <property type="term" value="F:oxidoreductase activity, acting on the aldehyde or oxo group of donors, NAD or NADP as acceptor"/>
    <property type="evidence" value="ECO:0007669"/>
    <property type="project" value="InterPro"/>
</dbReference>
<dbReference type="OrthoDB" id="6342at2157"/>
<evidence type="ECO:0000256" key="2">
    <source>
        <dbReference type="ARBA" id="ARBA00011881"/>
    </source>
</evidence>
<evidence type="ECO:0000256" key="6">
    <source>
        <dbReference type="SAM" id="MobiDB-lite"/>
    </source>
</evidence>
<dbReference type="FunFam" id="3.40.309.10:FF:000012">
    <property type="entry name" value="Betaine aldehyde dehydrogenase"/>
    <property type="match status" value="1"/>
</dbReference>
<dbReference type="RefSeq" id="WP_090506283.1">
    <property type="nucleotide sequence ID" value="NZ_FNWL01000001.1"/>
</dbReference>
<dbReference type="AlphaFoldDB" id="A0A1H6FT77"/>
<comment type="subunit">
    <text evidence="2">Homotetramer.</text>
</comment>
<keyword evidence="9" id="KW-1185">Reference proteome</keyword>
<evidence type="ECO:0000256" key="4">
    <source>
        <dbReference type="PROSITE-ProRule" id="PRU10007"/>
    </source>
</evidence>
<evidence type="ECO:0000259" key="7">
    <source>
        <dbReference type="Pfam" id="PF00171"/>
    </source>
</evidence>
<dbReference type="InterPro" id="IPR016163">
    <property type="entry name" value="Ald_DH_C"/>
</dbReference>
<dbReference type="Pfam" id="PF00171">
    <property type="entry name" value="Aldedh"/>
    <property type="match status" value="1"/>
</dbReference>
<evidence type="ECO:0000313" key="9">
    <source>
        <dbReference type="Proteomes" id="UP000199112"/>
    </source>
</evidence>
<accession>A0A1H6FT77</accession>
<protein>
    <submittedName>
        <fullName evidence="8">Aldehyde dehydrogenase (NAD+)</fullName>
    </submittedName>
</protein>
<dbReference type="FunFam" id="3.40.605.10:FF:000007">
    <property type="entry name" value="NAD/NADP-dependent betaine aldehyde dehydrogenase"/>
    <property type="match status" value="1"/>
</dbReference>
<sequence>MATHNETARDQYGLFIDGTESQSASGETISVVDPATEESFTSIQAGSGSDVDRAVDAALEAQTEWYGLQPAERGRILRRTADLIADRREELARLLTRENGKPISQARTEIDAASRYFEYYSGMADKIQGETIPLGREYVDYTIQEPLGVTGHIIPWNFPAAIFGRTVAPALTAGNAVVVKPAEQTPLTALVLAEILDEAGAPSGTVNVVTGYGVDAGEPLTEHEDVSCVAFTGSVETGKAVAAAAGRQLTPAHIEAGGKNPNVVFPDADLEQAVEQTLISIFTRNAGQVCSAGDRLIVHEDIREAFLERLVDAVESLEVGTGLDDPDIGPLVSQAQYETVSEYIEIGSSEVGEPIVGGAPDETEEGYFVEPTVFDGASNDDRISQEEIFGPVLTVIPFSTEEEAIELANDSEYGLTAGIFTHDLERAHRFARDVVAGQVYVNEWFAGGVETPFGGFRESGFGREKGLEAVEQFTATKNVGLKIGDRPS</sequence>
<dbReference type="EMBL" id="FNWL01000001">
    <property type="protein sequence ID" value="SEH13480.1"/>
    <property type="molecule type" value="Genomic_DNA"/>
</dbReference>
<dbReference type="InterPro" id="IPR029510">
    <property type="entry name" value="Ald_DH_CS_GLU"/>
</dbReference>
<feature type="domain" description="Aldehyde dehydrogenase" evidence="7">
    <location>
        <begin position="24"/>
        <end position="479"/>
    </location>
</feature>
<reference evidence="9" key="1">
    <citation type="submission" date="2016-10" db="EMBL/GenBank/DDBJ databases">
        <authorList>
            <person name="Varghese N."/>
            <person name="Submissions S."/>
        </authorList>
    </citation>
    <scope>NUCLEOTIDE SEQUENCE [LARGE SCALE GENOMIC DNA]</scope>
    <source>
        <strain evidence="9">CGMCC 1.8981</strain>
    </source>
</reference>
<dbReference type="PANTHER" id="PTHR11699">
    <property type="entry name" value="ALDEHYDE DEHYDROGENASE-RELATED"/>
    <property type="match status" value="1"/>
</dbReference>
<dbReference type="Gene3D" id="3.40.309.10">
    <property type="entry name" value="Aldehyde Dehydrogenase, Chain A, domain 2"/>
    <property type="match status" value="1"/>
</dbReference>
<evidence type="ECO:0000256" key="1">
    <source>
        <dbReference type="ARBA" id="ARBA00009986"/>
    </source>
</evidence>
<feature type="region of interest" description="Disordered" evidence="6">
    <location>
        <begin position="1"/>
        <end position="36"/>
    </location>
</feature>
<dbReference type="PROSITE" id="PS00687">
    <property type="entry name" value="ALDEHYDE_DEHYDR_GLU"/>
    <property type="match status" value="1"/>
</dbReference>
<dbReference type="Gene3D" id="3.40.605.10">
    <property type="entry name" value="Aldehyde Dehydrogenase, Chain A, domain 1"/>
    <property type="match status" value="1"/>
</dbReference>
<proteinExistence type="inferred from homology"/>
<dbReference type="InterPro" id="IPR015590">
    <property type="entry name" value="Aldehyde_DH_dom"/>
</dbReference>
<name>A0A1H6FT77_9EURY</name>
<feature type="active site" evidence="4">
    <location>
        <position position="255"/>
    </location>
</feature>
<evidence type="ECO:0000313" key="8">
    <source>
        <dbReference type="EMBL" id="SEH13480.1"/>
    </source>
</evidence>